<dbReference type="InterPro" id="IPR022635">
    <property type="entry name" value="DNA_polIII_beta_C"/>
</dbReference>
<comment type="caution">
    <text evidence="13">The sequence shown here is derived from an EMBL/GenBank/DDBJ whole genome shotgun (WGS) entry which is preliminary data.</text>
</comment>
<dbReference type="GO" id="GO:0009360">
    <property type="term" value="C:DNA polymerase III complex"/>
    <property type="evidence" value="ECO:0007669"/>
    <property type="project" value="InterPro"/>
</dbReference>
<evidence type="ECO:0000259" key="12">
    <source>
        <dbReference type="Pfam" id="PF02768"/>
    </source>
</evidence>
<comment type="subcellular location">
    <subcellularLocation>
        <location evidence="1 9">Cytoplasm</location>
    </subcellularLocation>
</comment>
<dbReference type="Proteomes" id="UP000052008">
    <property type="component" value="Unassembled WGS sequence"/>
</dbReference>
<dbReference type="PIRSF" id="PIRSF000804">
    <property type="entry name" value="DNA_pol_III_b"/>
    <property type="match status" value="1"/>
</dbReference>
<comment type="function">
    <text evidence="9">Confers DNA tethering and processivity to DNA polymerases and other proteins. Acts as a clamp, forming a ring around DNA (a reaction catalyzed by the clamp-loading complex) which diffuses in an ATP-independent manner freely and bidirectionally along dsDNA. Initially characterized for its ability to contact the catalytic subunit of DNA polymerase III (Pol III), a complex, multichain enzyme responsible for most of the replicative synthesis in bacteria; Pol III exhibits 3'-5' exonuclease proofreading activity. The beta chain is required for initiation of replication as well as for processivity of DNA replication.</text>
</comment>
<dbReference type="Gene3D" id="3.70.10.10">
    <property type="match status" value="1"/>
</dbReference>
<evidence type="ECO:0000256" key="7">
    <source>
        <dbReference type="ARBA" id="ARBA00022932"/>
    </source>
</evidence>
<feature type="domain" description="DNA polymerase III beta sliding clamp N-terminal" evidence="10">
    <location>
        <begin position="1"/>
        <end position="118"/>
    </location>
</feature>
<accession>A0A0S7WUE5</accession>
<evidence type="ECO:0000256" key="4">
    <source>
        <dbReference type="ARBA" id="ARBA00022679"/>
    </source>
</evidence>
<dbReference type="InterPro" id="IPR001001">
    <property type="entry name" value="DNA_polIII_beta"/>
</dbReference>
<evidence type="ECO:0000256" key="3">
    <source>
        <dbReference type="ARBA" id="ARBA00022490"/>
    </source>
</evidence>
<dbReference type="InterPro" id="IPR046938">
    <property type="entry name" value="DNA_clamp_sf"/>
</dbReference>
<dbReference type="InterPro" id="IPR022637">
    <property type="entry name" value="DNA_polIII_beta_cen"/>
</dbReference>
<evidence type="ECO:0000259" key="11">
    <source>
        <dbReference type="Pfam" id="PF02767"/>
    </source>
</evidence>
<evidence type="ECO:0000259" key="10">
    <source>
        <dbReference type="Pfam" id="PF00712"/>
    </source>
</evidence>
<evidence type="ECO:0000256" key="5">
    <source>
        <dbReference type="ARBA" id="ARBA00022695"/>
    </source>
</evidence>
<keyword evidence="4 9" id="KW-0808">Transferase</keyword>
<evidence type="ECO:0000256" key="9">
    <source>
        <dbReference type="PIRNR" id="PIRNR000804"/>
    </source>
</evidence>
<keyword evidence="5 9" id="KW-0548">Nucleotidyltransferase</keyword>
<proteinExistence type="inferred from homology"/>
<dbReference type="GO" id="GO:0008408">
    <property type="term" value="F:3'-5' exonuclease activity"/>
    <property type="evidence" value="ECO:0007669"/>
    <property type="project" value="InterPro"/>
</dbReference>
<dbReference type="GO" id="GO:0005737">
    <property type="term" value="C:cytoplasm"/>
    <property type="evidence" value="ECO:0007669"/>
    <property type="project" value="UniProtKB-SubCell"/>
</dbReference>
<dbReference type="PATRIC" id="fig|1703770.3.peg.1292"/>
<gene>
    <name evidence="13" type="ORF">AMJ39_03140</name>
</gene>
<dbReference type="AlphaFoldDB" id="A0A0S7WUE5"/>
<dbReference type="Pfam" id="PF02767">
    <property type="entry name" value="DNA_pol3_beta_2"/>
    <property type="match status" value="1"/>
</dbReference>
<dbReference type="Pfam" id="PF02768">
    <property type="entry name" value="DNA_pol3_beta_3"/>
    <property type="match status" value="1"/>
</dbReference>
<evidence type="ECO:0000256" key="2">
    <source>
        <dbReference type="ARBA" id="ARBA00010752"/>
    </source>
</evidence>
<feature type="domain" description="DNA polymerase III beta sliding clamp C-terminal" evidence="12">
    <location>
        <begin position="243"/>
        <end position="364"/>
    </location>
</feature>
<keyword evidence="6 9" id="KW-0235">DNA replication</keyword>
<dbReference type="STRING" id="1703770.AMJ39_03140"/>
<dbReference type="GO" id="GO:0006271">
    <property type="term" value="P:DNA strand elongation involved in DNA replication"/>
    <property type="evidence" value="ECO:0007669"/>
    <property type="project" value="TreeGrafter"/>
</dbReference>
<keyword evidence="3 9" id="KW-0963">Cytoplasm</keyword>
<dbReference type="PANTHER" id="PTHR30478">
    <property type="entry name" value="DNA POLYMERASE III SUBUNIT BETA"/>
    <property type="match status" value="1"/>
</dbReference>
<keyword evidence="8" id="KW-0238">DNA-binding</keyword>
<organism evidence="13 14">
    <name type="scientific">candidate division TA06 bacterium DG_24</name>
    <dbReference type="NCBI Taxonomy" id="1703770"/>
    <lineage>
        <taxon>Bacteria</taxon>
        <taxon>Bacteria division TA06</taxon>
    </lineage>
</organism>
<dbReference type="Gene3D" id="3.10.150.10">
    <property type="entry name" value="DNA Polymerase III, subunit A, domain 2"/>
    <property type="match status" value="1"/>
</dbReference>
<dbReference type="SMART" id="SM00480">
    <property type="entry name" value="POL3Bc"/>
    <property type="match status" value="1"/>
</dbReference>
<dbReference type="SUPFAM" id="SSF55979">
    <property type="entry name" value="DNA clamp"/>
    <property type="match status" value="3"/>
</dbReference>
<feature type="domain" description="DNA polymerase III beta sliding clamp central" evidence="11">
    <location>
        <begin position="128"/>
        <end position="241"/>
    </location>
</feature>
<keyword evidence="7 9" id="KW-0239">DNA-directed DNA polymerase</keyword>
<name>A0A0S7WUE5_UNCT6</name>
<dbReference type="PANTHER" id="PTHR30478:SF0">
    <property type="entry name" value="BETA SLIDING CLAMP"/>
    <property type="match status" value="1"/>
</dbReference>
<comment type="similarity">
    <text evidence="2 9">Belongs to the beta sliding clamp family.</text>
</comment>
<reference evidence="13 14" key="1">
    <citation type="journal article" date="2015" name="Microbiome">
        <title>Genomic resolution of linkages in carbon, nitrogen, and sulfur cycling among widespread estuary sediment bacteria.</title>
        <authorList>
            <person name="Baker B.J."/>
            <person name="Lazar C.S."/>
            <person name="Teske A.P."/>
            <person name="Dick G.J."/>
        </authorList>
    </citation>
    <scope>NUCLEOTIDE SEQUENCE [LARGE SCALE GENOMIC DNA]</scope>
    <source>
        <strain evidence="13">DG_24</strain>
    </source>
</reference>
<protein>
    <recommendedName>
        <fullName evidence="9">Beta sliding clamp</fullName>
    </recommendedName>
</protein>
<dbReference type="EMBL" id="LIZS01000012">
    <property type="protein sequence ID" value="KPJ53797.1"/>
    <property type="molecule type" value="Genomic_DNA"/>
</dbReference>
<evidence type="ECO:0000256" key="1">
    <source>
        <dbReference type="ARBA" id="ARBA00004496"/>
    </source>
</evidence>
<sequence>MEILIAQEVLTKVLTTVLHVIPARTTFPVLSNILLETEDGKIRVSGTDLDVAVTTQVEAEIKRPGAITLPARRLGEIARELPKQPVRIVCEGEQAEIICHRSKFRVSGMAKEEYPELPPLPTESGFRVPGSLIERTVNKVAFAVAGDEARPALCGALCQIAEGTIRLVATDGHRLALVERKGLPGLPKKLEAIVPRKALTEVIRVLDPESEVEIRVDSGRIGIYLGETSITARLIEGPFPDYRQVIPKENPNRVRVEAGELTAALRRVAIFSSPHTHLVRMSLGGEGLELFAATPDIGEAREKVACEYGGEDMDVGYNASYLLEILRNVGSDQVQMSLSTPLSAGLVTPEEQEQGEELLYLLMPIRLSEAVE</sequence>
<evidence type="ECO:0000256" key="8">
    <source>
        <dbReference type="ARBA" id="ARBA00023125"/>
    </source>
</evidence>
<dbReference type="GO" id="GO:0003677">
    <property type="term" value="F:DNA binding"/>
    <property type="evidence" value="ECO:0007669"/>
    <property type="project" value="UniProtKB-UniRule"/>
</dbReference>
<evidence type="ECO:0000313" key="13">
    <source>
        <dbReference type="EMBL" id="KPJ53797.1"/>
    </source>
</evidence>
<comment type="subunit">
    <text evidence="9">Forms a ring-shaped head-to-tail homodimer around DNA.</text>
</comment>
<dbReference type="Pfam" id="PF00712">
    <property type="entry name" value="DNA_pol3_beta"/>
    <property type="match status" value="1"/>
</dbReference>
<dbReference type="CDD" id="cd00140">
    <property type="entry name" value="beta_clamp"/>
    <property type="match status" value="1"/>
</dbReference>
<dbReference type="GO" id="GO:0003887">
    <property type="term" value="F:DNA-directed DNA polymerase activity"/>
    <property type="evidence" value="ECO:0007669"/>
    <property type="project" value="UniProtKB-UniRule"/>
</dbReference>
<dbReference type="NCBIfam" id="TIGR00663">
    <property type="entry name" value="dnan"/>
    <property type="match status" value="1"/>
</dbReference>
<evidence type="ECO:0000313" key="14">
    <source>
        <dbReference type="Proteomes" id="UP000052008"/>
    </source>
</evidence>
<evidence type="ECO:0000256" key="6">
    <source>
        <dbReference type="ARBA" id="ARBA00022705"/>
    </source>
</evidence>
<dbReference type="InterPro" id="IPR022634">
    <property type="entry name" value="DNA_polIII_beta_N"/>
</dbReference>